<dbReference type="STRING" id="1654360.EA58_04975"/>
<name>A0A066RQW5_9GAMM</name>
<keyword evidence="3" id="KW-0472">Membrane</keyword>
<evidence type="ECO:0000256" key="1">
    <source>
        <dbReference type="ARBA" id="ARBA00005233"/>
    </source>
</evidence>
<dbReference type="PANTHER" id="PTHR30093">
    <property type="entry name" value="GENERAL SECRETION PATHWAY PROTEIN G"/>
    <property type="match status" value="1"/>
</dbReference>
<protein>
    <submittedName>
        <fullName evidence="4">Fimbrial protein</fullName>
    </submittedName>
</protein>
<comment type="similarity">
    <text evidence="1">Belongs to the N-Me-Phe pilin family.</text>
</comment>
<dbReference type="NCBIfam" id="TIGR02532">
    <property type="entry name" value="IV_pilin_GFxxxE"/>
    <property type="match status" value="1"/>
</dbReference>
<reference evidence="4 5" key="1">
    <citation type="submission" date="2014-04" db="EMBL/GenBank/DDBJ databases">
        <title>Draft genome sequence of Photobacterium halotolerans S2753: a solonamide, ngercheumicin and holomycin producer.</title>
        <authorList>
            <person name="Machado H.R."/>
            <person name="Gram L."/>
        </authorList>
    </citation>
    <scope>NUCLEOTIDE SEQUENCE [LARGE SCALE GENOMIC DNA]</scope>
    <source>
        <strain evidence="4 5">S2753</strain>
    </source>
</reference>
<dbReference type="OrthoDB" id="5918848at2"/>
<keyword evidence="3" id="KW-0812">Transmembrane</keyword>
<proteinExistence type="inferred from homology"/>
<gene>
    <name evidence="4" type="ORF">EA58_04975</name>
</gene>
<feature type="transmembrane region" description="Helical" evidence="3">
    <location>
        <begin position="6"/>
        <end position="27"/>
    </location>
</feature>
<keyword evidence="3" id="KW-1133">Transmembrane helix</keyword>
<dbReference type="PROSITE" id="PS00409">
    <property type="entry name" value="PROKAR_NTER_METHYL"/>
    <property type="match status" value="1"/>
</dbReference>
<dbReference type="InterPro" id="IPR045584">
    <property type="entry name" value="Pilin-like"/>
</dbReference>
<comment type="caution">
    <text evidence="4">The sequence shown here is derived from an EMBL/GenBank/DDBJ whole genome shotgun (WGS) entry which is preliminary data.</text>
</comment>
<organism evidence="4 5">
    <name type="scientific">Photobacterium galatheae</name>
    <dbReference type="NCBI Taxonomy" id="1654360"/>
    <lineage>
        <taxon>Bacteria</taxon>
        <taxon>Pseudomonadati</taxon>
        <taxon>Pseudomonadota</taxon>
        <taxon>Gammaproteobacteria</taxon>
        <taxon>Vibrionales</taxon>
        <taxon>Vibrionaceae</taxon>
        <taxon>Photobacterium</taxon>
    </lineage>
</organism>
<accession>A0A066RQW5</accession>
<dbReference type="RefSeq" id="WP_036749569.1">
    <property type="nucleotide sequence ID" value="NZ_JAGSGC010000005.1"/>
</dbReference>
<evidence type="ECO:0000313" key="4">
    <source>
        <dbReference type="EMBL" id="KDM92724.1"/>
    </source>
</evidence>
<dbReference type="GO" id="GO:0044096">
    <property type="term" value="C:type IV pilus"/>
    <property type="evidence" value="ECO:0007669"/>
    <property type="project" value="TreeGrafter"/>
</dbReference>
<dbReference type="AlphaFoldDB" id="A0A066RQW5"/>
<dbReference type="PANTHER" id="PTHR30093:SF34">
    <property type="entry name" value="PREPILIN PEPTIDASE-DEPENDENT PROTEIN D"/>
    <property type="match status" value="1"/>
</dbReference>
<evidence type="ECO:0000256" key="3">
    <source>
        <dbReference type="SAM" id="Phobius"/>
    </source>
</evidence>
<dbReference type="InterPro" id="IPR012902">
    <property type="entry name" value="N_methyl_site"/>
</dbReference>
<keyword evidence="2" id="KW-0488">Methylation</keyword>
<dbReference type="Gene3D" id="3.30.700.10">
    <property type="entry name" value="Glycoprotein, Type 4 Pilin"/>
    <property type="match status" value="1"/>
</dbReference>
<dbReference type="SUPFAM" id="SSF54523">
    <property type="entry name" value="Pili subunits"/>
    <property type="match status" value="1"/>
</dbReference>
<sequence>MTQYSGFTLIELMIVVAIISILTAFAMPAYQGYTQRAHATEMLHAATAMKTAVSLCLMTRQVSGASRTLDCQSGRNGVPDSQQFNKGNGDSFEIRSTVTATQTGSQLSVRDGSGVIASIPKGRNKGSLPVNTEIRLLPDNSQHGIVWTTQCAGDDHAHFCPGN</sequence>
<dbReference type="EMBL" id="JMIB01000006">
    <property type="protein sequence ID" value="KDM92724.1"/>
    <property type="molecule type" value="Genomic_DNA"/>
</dbReference>
<evidence type="ECO:0000256" key="2">
    <source>
        <dbReference type="ARBA" id="ARBA00022481"/>
    </source>
</evidence>
<dbReference type="Proteomes" id="UP000027192">
    <property type="component" value="Unassembled WGS sequence"/>
</dbReference>
<keyword evidence="5" id="KW-1185">Reference proteome</keyword>
<dbReference type="Pfam" id="PF07963">
    <property type="entry name" value="N_methyl"/>
    <property type="match status" value="1"/>
</dbReference>
<evidence type="ECO:0000313" key="5">
    <source>
        <dbReference type="Proteomes" id="UP000027192"/>
    </source>
</evidence>
<dbReference type="GO" id="GO:0043107">
    <property type="term" value="P:type IV pilus-dependent motility"/>
    <property type="evidence" value="ECO:0007669"/>
    <property type="project" value="TreeGrafter"/>
</dbReference>